<sequence>MPVDNFVVLYIPKTEIKTVTIIRVMYGRRNIEKQLQNIDK</sequence>
<keyword evidence="2" id="KW-1185">Reference proteome</keyword>
<reference evidence="1 2" key="1">
    <citation type="submission" date="2019-07" db="EMBL/GenBank/DDBJ databases">
        <title>Whole genome shotgun sequence of Cerasibacillus quisquiliarum NBRC 102429.</title>
        <authorList>
            <person name="Hosoyama A."/>
            <person name="Uohara A."/>
            <person name="Ohji S."/>
            <person name="Ichikawa N."/>
        </authorList>
    </citation>
    <scope>NUCLEOTIDE SEQUENCE [LARGE SCALE GENOMIC DNA]</scope>
    <source>
        <strain evidence="1 2">NBRC 102429</strain>
    </source>
</reference>
<dbReference type="EMBL" id="BJXW01000029">
    <property type="protein sequence ID" value="GEN32108.1"/>
    <property type="molecule type" value="Genomic_DNA"/>
</dbReference>
<organism evidence="1 2">
    <name type="scientific">Cerasibacillus quisquiliarum</name>
    <dbReference type="NCBI Taxonomy" id="227865"/>
    <lineage>
        <taxon>Bacteria</taxon>
        <taxon>Bacillati</taxon>
        <taxon>Bacillota</taxon>
        <taxon>Bacilli</taxon>
        <taxon>Bacillales</taxon>
        <taxon>Bacillaceae</taxon>
        <taxon>Cerasibacillus</taxon>
    </lineage>
</organism>
<evidence type="ECO:0000313" key="2">
    <source>
        <dbReference type="Proteomes" id="UP000321491"/>
    </source>
</evidence>
<protein>
    <submittedName>
        <fullName evidence="1">Uncharacterized protein</fullName>
    </submittedName>
</protein>
<dbReference type="Proteomes" id="UP000321491">
    <property type="component" value="Unassembled WGS sequence"/>
</dbReference>
<name>A0A511V2J3_9BACI</name>
<gene>
    <name evidence="1" type="ORF">CQU01_23460</name>
</gene>
<evidence type="ECO:0000313" key="1">
    <source>
        <dbReference type="EMBL" id="GEN32108.1"/>
    </source>
</evidence>
<accession>A0A511V2J3</accession>
<dbReference type="AlphaFoldDB" id="A0A511V2J3"/>
<proteinExistence type="predicted"/>
<comment type="caution">
    <text evidence="1">The sequence shown here is derived from an EMBL/GenBank/DDBJ whole genome shotgun (WGS) entry which is preliminary data.</text>
</comment>